<evidence type="ECO:0000313" key="2">
    <source>
        <dbReference type="EMBL" id="KAI1617097.1"/>
    </source>
</evidence>
<dbReference type="Proteomes" id="UP001203852">
    <property type="component" value="Unassembled WGS sequence"/>
</dbReference>
<feature type="compositionally biased region" description="Acidic residues" evidence="1">
    <location>
        <begin position="307"/>
        <end position="326"/>
    </location>
</feature>
<proteinExistence type="predicted"/>
<reference evidence="2" key="1">
    <citation type="journal article" date="2022" name="bioRxiv">
        <title>Deciphering the potential niche of two novel black yeast fungi from a biological soil crust based on their genomes, phenotypes, and melanin regulation.</title>
        <authorList>
            <consortium name="DOE Joint Genome Institute"/>
            <person name="Carr E.C."/>
            <person name="Barton Q."/>
            <person name="Grambo S."/>
            <person name="Sullivan M."/>
            <person name="Renfro C.M."/>
            <person name="Kuo A."/>
            <person name="Pangilinan J."/>
            <person name="Lipzen A."/>
            <person name="Keymanesh K."/>
            <person name="Savage E."/>
            <person name="Barry K."/>
            <person name="Grigoriev I.V."/>
            <person name="Riekhof W.R."/>
            <person name="Harris S.S."/>
        </authorList>
    </citation>
    <scope>NUCLEOTIDE SEQUENCE</scope>
    <source>
        <strain evidence="2">JF 03-4F</strain>
    </source>
</reference>
<dbReference type="AlphaFoldDB" id="A0AAN6E4A3"/>
<feature type="compositionally biased region" description="Basic and acidic residues" evidence="1">
    <location>
        <begin position="223"/>
        <end position="236"/>
    </location>
</feature>
<evidence type="ECO:0000313" key="3">
    <source>
        <dbReference type="Proteomes" id="UP001203852"/>
    </source>
</evidence>
<accession>A0AAN6E4A3</accession>
<gene>
    <name evidence="2" type="ORF">EDD36DRAFT_154036</name>
</gene>
<feature type="compositionally biased region" description="Acidic residues" evidence="1">
    <location>
        <begin position="359"/>
        <end position="370"/>
    </location>
</feature>
<feature type="compositionally biased region" description="Acidic residues" evidence="1">
    <location>
        <begin position="257"/>
        <end position="296"/>
    </location>
</feature>
<protein>
    <submittedName>
        <fullName evidence="2">Uncharacterized protein</fullName>
    </submittedName>
</protein>
<sequence length="417" mass="46945">MKSISFVKYPAQNTHSIQMPYLSLCRRQQPLWEIINLCLFACSRLTRLLTSQNSYLPYNYITNAALWGLVCYLDLPYLLTTALSITLQRLESLSQNTILHAFARCVLTESNFNNLGSAIFDYYVSPPVLDIIDPLINPNRTPTRTVKAASAGGMVLDIFPTSKPQNAVGNMVACVAREMFMLMLRWLFKGLVCCSSQEQEHPSDTQQQSTPINEGGNGDDQTSEQRESDDKGRQDSWDSGYGGSEQSANDAGNGNGGEEDGNGESGSQEEEDEEKEKDGDEDEHSDQDEESDEEKEEGSRDDKSEDREEEEEEEEEEENKTEDDAADVNAAVAAMPGDEVEEGNITLTTVDDHDHDIDGGEEEEEEDPEQPEQFRFVRYDALGRRNAWDFSNIPTIRDRNTAFLLRRAQRACRRGRE</sequence>
<name>A0AAN6E4A3_9EURO</name>
<organism evidence="2 3">
    <name type="scientific">Exophiala viscosa</name>
    <dbReference type="NCBI Taxonomy" id="2486360"/>
    <lineage>
        <taxon>Eukaryota</taxon>
        <taxon>Fungi</taxon>
        <taxon>Dikarya</taxon>
        <taxon>Ascomycota</taxon>
        <taxon>Pezizomycotina</taxon>
        <taxon>Eurotiomycetes</taxon>
        <taxon>Chaetothyriomycetidae</taxon>
        <taxon>Chaetothyriales</taxon>
        <taxon>Herpotrichiellaceae</taxon>
        <taxon>Exophiala</taxon>
    </lineage>
</organism>
<feature type="compositionally biased region" description="Basic and acidic residues" evidence="1">
    <location>
        <begin position="297"/>
        <end position="306"/>
    </location>
</feature>
<dbReference type="EMBL" id="MU404351">
    <property type="protein sequence ID" value="KAI1617097.1"/>
    <property type="molecule type" value="Genomic_DNA"/>
</dbReference>
<evidence type="ECO:0000256" key="1">
    <source>
        <dbReference type="SAM" id="MobiDB-lite"/>
    </source>
</evidence>
<keyword evidence="3" id="KW-1185">Reference proteome</keyword>
<feature type="region of interest" description="Disordered" evidence="1">
    <location>
        <begin position="199"/>
        <end position="372"/>
    </location>
</feature>
<comment type="caution">
    <text evidence="2">The sequence shown here is derived from an EMBL/GenBank/DDBJ whole genome shotgun (WGS) entry which is preliminary data.</text>
</comment>